<evidence type="ECO:0000256" key="2">
    <source>
        <dbReference type="ARBA" id="ARBA00022741"/>
    </source>
</evidence>
<feature type="compositionally biased region" description="Basic and acidic residues" evidence="5">
    <location>
        <begin position="963"/>
        <end position="974"/>
    </location>
</feature>
<accession>A0ABQ6MDS6</accession>
<evidence type="ECO:0000256" key="5">
    <source>
        <dbReference type="SAM" id="MobiDB-lite"/>
    </source>
</evidence>
<feature type="transmembrane region" description="Helical" evidence="6">
    <location>
        <begin position="7"/>
        <end position="25"/>
    </location>
</feature>
<dbReference type="Pfam" id="PF07714">
    <property type="entry name" value="PK_Tyr_Ser-Thr"/>
    <property type="match status" value="1"/>
</dbReference>
<dbReference type="InterPro" id="IPR001245">
    <property type="entry name" value="Ser-Thr/Tyr_kinase_cat_dom"/>
</dbReference>
<keyword evidence="1" id="KW-0418">Kinase</keyword>
<dbReference type="PROSITE" id="PS00107">
    <property type="entry name" value="PROTEIN_KINASE_ATP"/>
    <property type="match status" value="1"/>
</dbReference>
<feature type="binding site" evidence="4">
    <location>
        <position position="133"/>
    </location>
    <ligand>
        <name>ATP</name>
        <dbReference type="ChEBI" id="CHEBI:30616"/>
    </ligand>
</feature>
<dbReference type="InterPro" id="IPR017441">
    <property type="entry name" value="Protein_kinase_ATP_BS"/>
</dbReference>
<evidence type="ECO:0000313" key="8">
    <source>
        <dbReference type="EMBL" id="GMI24438.1"/>
    </source>
</evidence>
<dbReference type="InterPro" id="IPR023393">
    <property type="entry name" value="START-like_dom_sf"/>
</dbReference>
<organism evidence="8 9">
    <name type="scientific">Tetraparma gracilis</name>
    <dbReference type="NCBI Taxonomy" id="2962635"/>
    <lineage>
        <taxon>Eukaryota</taxon>
        <taxon>Sar</taxon>
        <taxon>Stramenopiles</taxon>
        <taxon>Ochrophyta</taxon>
        <taxon>Bolidophyceae</taxon>
        <taxon>Parmales</taxon>
        <taxon>Triparmaceae</taxon>
        <taxon>Tetraparma</taxon>
    </lineage>
</organism>
<keyword evidence="6" id="KW-0472">Membrane</keyword>
<name>A0ABQ6MDS6_9STRA</name>
<dbReference type="SUPFAM" id="SSF55961">
    <property type="entry name" value="Bet v1-like"/>
    <property type="match status" value="2"/>
</dbReference>
<evidence type="ECO:0000256" key="1">
    <source>
        <dbReference type="ARBA" id="ARBA00022527"/>
    </source>
</evidence>
<dbReference type="Pfam" id="PF00069">
    <property type="entry name" value="Pkinase"/>
    <property type="match status" value="1"/>
</dbReference>
<dbReference type="InterPro" id="IPR008271">
    <property type="entry name" value="Ser/Thr_kinase_AS"/>
</dbReference>
<feature type="domain" description="Protein kinase" evidence="7">
    <location>
        <begin position="106"/>
        <end position="938"/>
    </location>
</feature>
<keyword evidence="2 4" id="KW-0547">Nucleotide-binding</keyword>
<feature type="region of interest" description="Disordered" evidence="5">
    <location>
        <begin position="960"/>
        <end position="990"/>
    </location>
</feature>
<keyword evidence="9" id="KW-1185">Reference proteome</keyword>
<dbReference type="PROSITE" id="PS00108">
    <property type="entry name" value="PROTEIN_KINASE_ST"/>
    <property type="match status" value="1"/>
</dbReference>
<sequence>MDVPMTIGLSLGSAAFLVLCLYVYFTSQINGLKKEYRRRESMAEEKHNLMDSELKTLATHKQRLERSLRAKRHSDEELKTMARAMESLSAERSDELQRVLIDSREVRVDRLLGKGGFGVVNLATYRGVRIAVKQLLSMEGDNVERFRFECFLMKNLRHPNIVRLIGVCWDDEMFACCLEYVENGTLEDWLRRTTRGTRRASLLVQDEAATLAQQEEEKRAKMIETLRNGYDHDGESYDPSLITPEDARNGNSIMSTILQYEKDIAAEAAGSARASWAQTLEDGHGVLPLGVEGWWRYNPSTHFGETLARVTIDAPPLQVMGLFRGGFWRSNSGVQENQLISHKKNTRVELVKVEKKFLLMSDREVLLRQVVKKLEPGSYLDFSYSIEDERAPIKAGTKRMNTLYGSLVRPKPGSDGKQTEIVRMMLLDINIHGWGAGLVLKKVAKGSSVPAAGPLVKLKRDMIRLLREVDMPPLAEVVWKGKTDTAAGASRRMPQDEGMARDRVATVKQIQAELAEGVGGWIQIETQDVESIVELGDQEVRCYWRYNENTHDIETVSNTCMAAAPEQDFALLTDPRYEGFTQNYHHEVVDSDELAGWRVERLYNPSPILGVSDREILFRAISMPLGGGSFVDASWHVEDSRQPIKHGVVRMNSLYCLLFEPKEGSGGKASDVWRYNALNPKLPSAMMNKMAGSRSLQFSLRPLVFMKKEVERLVSSYVPDPGGGGGGLTWAGHLHQIAVQAALGVQYLHNERYWSDEGGEKLNRHAEEKAGWRECIIHRDLKPDNMLLTNDWVLKLTDFGEARAVEANSRAAMTSVGTPIYMSPETMRGDHYTKTADSYSFAVVLMAMVRGEATVQDYYIEALRKALKLKPGRGVGMSILTHRIYNKGWRPLLPLGFKTSYPNLSRLIQECWAQDPAKRPTFETIVARLQGPVAHEIRMKPEPVVVPITETPDSAYHARMKKEKGGQGLEREGGDEGGGAGEDERKRHEEAMKKVLLEMEGMVKREEYDRVVAQLREAEGKLAAAALGKEQGD</sequence>
<keyword evidence="6" id="KW-1133">Transmembrane helix</keyword>
<evidence type="ECO:0000256" key="6">
    <source>
        <dbReference type="SAM" id="Phobius"/>
    </source>
</evidence>
<dbReference type="Gene3D" id="1.10.510.10">
    <property type="entry name" value="Transferase(Phosphotransferase) domain 1"/>
    <property type="match status" value="2"/>
</dbReference>
<keyword evidence="1" id="KW-0723">Serine/threonine-protein kinase</keyword>
<dbReference type="InterPro" id="IPR051681">
    <property type="entry name" value="Ser/Thr_Kinases-Pseudokinases"/>
</dbReference>
<proteinExistence type="predicted"/>
<dbReference type="SUPFAM" id="SSF56112">
    <property type="entry name" value="Protein kinase-like (PK-like)"/>
    <property type="match status" value="1"/>
</dbReference>
<reference evidence="8 9" key="1">
    <citation type="journal article" date="2023" name="Commun. Biol.">
        <title>Genome analysis of Parmales, the sister group of diatoms, reveals the evolutionary specialization of diatoms from phago-mixotrophs to photoautotrophs.</title>
        <authorList>
            <person name="Ban H."/>
            <person name="Sato S."/>
            <person name="Yoshikawa S."/>
            <person name="Yamada K."/>
            <person name="Nakamura Y."/>
            <person name="Ichinomiya M."/>
            <person name="Sato N."/>
            <person name="Blanc-Mathieu R."/>
            <person name="Endo H."/>
            <person name="Kuwata A."/>
            <person name="Ogata H."/>
        </authorList>
    </citation>
    <scope>NUCLEOTIDE SEQUENCE [LARGE SCALE GENOMIC DNA]</scope>
</reference>
<dbReference type="PROSITE" id="PS50011">
    <property type="entry name" value="PROTEIN_KINASE_DOM"/>
    <property type="match status" value="1"/>
</dbReference>
<dbReference type="InterPro" id="IPR011009">
    <property type="entry name" value="Kinase-like_dom_sf"/>
</dbReference>
<keyword evidence="1" id="KW-0808">Transferase</keyword>
<evidence type="ECO:0000256" key="4">
    <source>
        <dbReference type="PROSITE-ProRule" id="PRU10141"/>
    </source>
</evidence>
<dbReference type="InterPro" id="IPR000719">
    <property type="entry name" value="Prot_kinase_dom"/>
</dbReference>
<comment type="caution">
    <text evidence="8">The sequence shown here is derived from an EMBL/GenBank/DDBJ whole genome shotgun (WGS) entry which is preliminary data.</text>
</comment>
<evidence type="ECO:0000313" key="9">
    <source>
        <dbReference type="Proteomes" id="UP001165060"/>
    </source>
</evidence>
<evidence type="ECO:0000256" key="3">
    <source>
        <dbReference type="ARBA" id="ARBA00022840"/>
    </source>
</evidence>
<gene>
    <name evidence="8" type="ORF">TeGR_g4083</name>
</gene>
<keyword evidence="3 4" id="KW-0067">ATP-binding</keyword>
<evidence type="ECO:0000259" key="7">
    <source>
        <dbReference type="PROSITE" id="PS50011"/>
    </source>
</evidence>
<protein>
    <recommendedName>
        <fullName evidence="7">Protein kinase domain-containing protein</fullName>
    </recommendedName>
</protein>
<dbReference type="EMBL" id="BRYB01004023">
    <property type="protein sequence ID" value="GMI24438.1"/>
    <property type="molecule type" value="Genomic_DNA"/>
</dbReference>
<dbReference type="Gene3D" id="3.30.530.20">
    <property type="match status" value="2"/>
</dbReference>
<dbReference type="Proteomes" id="UP001165060">
    <property type="component" value="Unassembled WGS sequence"/>
</dbReference>
<keyword evidence="6" id="KW-0812">Transmembrane</keyword>
<dbReference type="PANTHER" id="PTHR44329">
    <property type="entry name" value="SERINE/THREONINE-PROTEIN KINASE TNNI3K-RELATED"/>
    <property type="match status" value="1"/>
</dbReference>
<dbReference type="SMART" id="SM00220">
    <property type="entry name" value="S_TKc"/>
    <property type="match status" value="1"/>
</dbReference>